<protein>
    <submittedName>
        <fullName evidence="3">Uncharacterized protein</fullName>
    </submittedName>
</protein>
<name>A0AA41Q521_9ACTN</name>
<comment type="caution">
    <text evidence="3">The sequence shown here is derived from an EMBL/GenBank/DDBJ whole genome shotgun (WGS) entry which is preliminary data.</text>
</comment>
<feature type="region of interest" description="Disordered" evidence="1">
    <location>
        <begin position="1"/>
        <end position="27"/>
    </location>
</feature>
<proteinExistence type="predicted"/>
<evidence type="ECO:0000313" key="3">
    <source>
        <dbReference type="EMBL" id="MCF2531693.1"/>
    </source>
</evidence>
<accession>A0AA41Q521</accession>
<evidence type="ECO:0000256" key="1">
    <source>
        <dbReference type="SAM" id="MobiDB-lite"/>
    </source>
</evidence>
<keyword evidence="2" id="KW-0472">Membrane</keyword>
<dbReference type="PROSITE" id="PS51318">
    <property type="entry name" value="TAT"/>
    <property type="match status" value="1"/>
</dbReference>
<evidence type="ECO:0000313" key="4">
    <source>
        <dbReference type="Proteomes" id="UP001165378"/>
    </source>
</evidence>
<dbReference type="AlphaFoldDB" id="A0AA41Q521"/>
<evidence type="ECO:0000256" key="2">
    <source>
        <dbReference type="SAM" id="Phobius"/>
    </source>
</evidence>
<feature type="transmembrane region" description="Helical" evidence="2">
    <location>
        <begin position="44"/>
        <end position="61"/>
    </location>
</feature>
<organism evidence="3 4">
    <name type="scientific">Yinghuangia soli</name>
    <dbReference type="NCBI Taxonomy" id="2908204"/>
    <lineage>
        <taxon>Bacteria</taxon>
        <taxon>Bacillati</taxon>
        <taxon>Actinomycetota</taxon>
        <taxon>Actinomycetes</taxon>
        <taxon>Kitasatosporales</taxon>
        <taxon>Streptomycetaceae</taxon>
        <taxon>Yinghuangia</taxon>
    </lineage>
</organism>
<keyword evidence="4" id="KW-1185">Reference proteome</keyword>
<dbReference type="EMBL" id="JAKFHA010000026">
    <property type="protein sequence ID" value="MCF2531693.1"/>
    <property type="molecule type" value="Genomic_DNA"/>
</dbReference>
<dbReference type="Proteomes" id="UP001165378">
    <property type="component" value="Unassembled WGS sequence"/>
</dbReference>
<dbReference type="RefSeq" id="WP_235056342.1">
    <property type="nucleotide sequence ID" value="NZ_JAKFHA010000026.1"/>
</dbReference>
<keyword evidence="2" id="KW-1133">Transmembrane helix</keyword>
<keyword evidence="2" id="KW-0812">Transmembrane</keyword>
<sequence length="352" mass="36755">MTDRFTSRLVDAGRLPDDYPGDPDPFDRVMTGVRRRRRRDRLRAAAAAGVAAALVATAFAAPEYLGLPHRDAGPAVAPRTPTPAPPGAISGNASFGPWWVRASACPKDGSDPAGRAAEVMWPPIGVDPSRVWAWPQPQFTLSDVRCLVAHAGTSRGDVAYYEDPALPLTFADGTAFTGYRPTPDEGEFLMYGIAPPDAAKAEIRVDGVVVAVADTARAPEAAGVSYFAVAVIAPAGASVVVQGLDANGAPVGRARTEGVLPGTFPGWGDPEEEAKMWAEEQQAAKDRAKVPPCPQGEFVTDGCVTPEGNFVSGSGSAADIDAATDPVAPESFGYFGKRSQGVEGDYAFGRLS</sequence>
<gene>
    <name evidence="3" type="ORF">LZ495_31365</name>
</gene>
<dbReference type="InterPro" id="IPR006311">
    <property type="entry name" value="TAT_signal"/>
</dbReference>
<reference evidence="3" key="1">
    <citation type="submission" date="2022-01" db="EMBL/GenBank/DDBJ databases">
        <title>Genome-Based Taxonomic Classification of the Phylum Actinobacteria.</title>
        <authorList>
            <person name="Gao Y."/>
        </authorList>
    </citation>
    <scope>NUCLEOTIDE SEQUENCE</scope>
    <source>
        <strain evidence="3">KLBMP 8922</strain>
    </source>
</reference>